<evidence type="ECO:0000313" key="3">
    <source>
        <dbReference type="Proteomes" id="UP000298327"/>
    </source>
</evidence>
<keyword evidence="1" id="KW-0472">Membrane</keyword>
<proteinExistence type="predicted"/>
<dbReference type="AlphaFoldDB" id="A0A4Y9Y2J9"/>
<protein>
    <recommendedName>
        <fullName evidence="4">Transmembrane protein</fullName>
    </recommendedName>
</protein>
<keyword evidence="1" id="KW-1133">Transmembrane helix</keyword>
<dbReference type="OrthoDB" id="3197626at2759"/>
<feature type="transmembrane region" description="Helical" evidence="1">
    <location>
        <begin position="191"/>
        <end position="211"/>
    </location>
</feature>
<feature type="transmembrane region" description="Helical" evidence="1">
    <location>
        <begin position="86"/>
        <end position="104"/>
    </location>
</feature>
<feature type="transmembrane region" description="Helical" evidence="1">
    <location>
        <begin position="158"/>
        <end position="179"/>
    </location>
</feature>
<comment type="caution">
    <text evidence="2">The sequence shown here is derived from an EMBL/GenBank/DDBJ whole genome shotgun (WGS) entry which is preliminary data.</text>
</comment>
<feature type="transmembrane region" description="Helical" evidence="1">
    <location>
        <begin position="20"/>
        <end position="41"/>
    </location>
</feature>
<gene>
    <name evidence="2" type="ORF">EVG20_g9113</name>
</gene>
<keyword evidence="3" id="KW-1185">Reference proteome</keyword>
<sequence>MVDWSSPAELAHDADAFGKFMHALLGLYIWEWFTSLEFEWSFLSGKRKLRWPLIFYFIGRYSLLMALVGIAIALNVQTEVNCQALYTFNQCMGNFAIGMACINLSIRTMAIWSQKLYIVIPLVVIILGHWSLLLHGILLTAAWVPGQGCVITSADNKLLSSTFIYSMCFDFVVMALTAYKLAYESKARSRLVQMIFGDGLVYFFIAFLANLTPTACSLLVSAAPPTSNWPNVPAATTSTIVACRVVRRLTNFTTPAAEMFSSTSNSTHAKKAGNTQLNVSVGKVPPQGVHVQMSTFSVTQNDNDDTSGRLKSPFDVDAEAQNHLDHIDELKHTPM</sequence>
<feature type="transmembrane region" description="Helical" evidence="1">
    <location>
        <begin position="116"/>
        <end position="138"/>
    </location>
</feature>
<dbReference type="Proteomes" id="UP000298327">
    <property type="component" value="Unassembled WGS sequence"/>
</dbReference>
<accession>A0A4Y9Y2J9</accession>
<name>A0A4Y9Y2J9_9AGAM</name>
<dbReference type="EMBL" id="SEOQ01000868">
    <property type="protein sequence ID" value="TFY55983.1"/>
    <property type="molecule type" value="Genomic_DNA"/>
</dbReference>
<organism evidence="2 3">
    <name type="scientific">Dentipellis fragilis</name>
    <dbReference type="NCBI Taxonomy" id="205917"/>
    <lineage>
        <taxon>Eukaryota</taxon>
        <taxon>Fungi</taxon>
        <taxon>Dikarya</taxon>
        <taxon>Basidiomycota</taxon>
        <taxon>Agaricomycotina</taxon>
        <taxon>Agaricomycetes</taxon>
        <taxon>Russulales</taxon>
        <taxon>Hericiaceae</taxon>
        <taxon>Dentipellis</taxon>
    </lineage>
</organism>
<evidence type="ECO:0008006" key="4">
    <source>
        <dbReference type="Google" id="ProtNLM"/>
    </source>
</evidence>
<keyword evidence="1" id="KW-0812">Transmembrane</keyword>
<evidence type="ECO:0000313" key="2">
    <source>
        <dbReference type="EMBL" id="TFY55983.1"/>
    </source>
</evidence>
<feature type="transmembrane region" description="Helical" evidence="1">
    <location>
        <begin position="53"/>
        <end position="74"/>
    </location>
</feature>
<reference evidence="2 3" key="1">
    <citation type="submission" date="2019-02" db="EMBL/GenBank/DDBJ databases">
        <title>Genome sequencing of the rare red list fungi Dentipellis fragilis.</title>
        <authorList>
            <person name="Buettner E."/>
            <person name="Kellner H."/>
        </authorList>
    </citation>
    <scope>NUCLEOTIDE SEQUENCE [LARGE SCALE GENOMIC DNA]</scope>
    <source>
        <strain evidence="2 3">DSM 105465</strain>
    </source>
</reference>
<evidence type="ECO:0000256" key="1">
    <source>
        <dbReference type="SAM" id="Phobius"/>
    </source>
</evidence>